<protein>
    <submittedName>
        <fullName evidence="2">Uncharacterized protein</fullName>
    </submittedName>
</protein>
<name>A0AAU7FE22_9NEIS</name>
<keyword evidence="1" id="KW-0472">Membrane</keyword>
<feature type="transmembrane region" description="Helical" evidence="1">
    <location>
        <begin position="133"/>
        <end position="154"/>
    </location>
</feature>
<reference evidence="2" key="1">
    <citation type="submission" date="2024-05" db="EMBL/GenBank/DDBJ databases">
        <authorList>
            <person name="Yang L."/>
            <person name="Pan L."/>
        </authorList>
    </citation>
    <scope>NUCLEOTIDE SEQUENCE</scope>
    <source>
        <strain evidence="2">FCG-7</strain>
    </source>
</reference>
<proteinExistence type="predicted"/>
<evidence type="ECO:0000256" key="1">
    <source>
        <dbReference type="SAM" id="Phobius"/>
    </source>
</evidence>
<keyword evidence="1" id="KW-0812">Transmembrane</keyword>
<dbReference type="RefSeq" id="WP_348946138.1">
    <property type="nucleotide sequence ID" value="NZ_CP157355.1"/>
</dbReference>
<keyword evidence="1" id="KW-1133">Transmembrane helix</keyword>
<evidence type="ECO:0000313" key="2">
    <source>
        <dbReference type="EMBL" id="XBM01901.1"/>
    </source>
</evidence>
<accession>A0AAU7FE22</accession>
<organism evidence="2">
    <name type="scientific">Chitinibacter mangrovi</name>
    <dbReference type="NCBI Taxonomy" id="3153927"/>
    <lineage>
        <taxon>Bacteria</taxon>
        <taxon>Pseudomonadati</taxon>
        <taxon>Pseudomonadota</taxon>
        <taxon>Betaproteobacteria</taxon>
        <taxon>Neisseriales</taxon>
        <taxon>Chitinibacteraceae</taxon>
        <taxon>Chitinibacter</taxon>
    </lineage>
</organism>
<sequence>MLLILSSFALASEKSSDEPQDVSSYPVVVNNRTLIEFRSGILHYSAQDRAQAAELRVKRILARHPGGTVRQNAINTPAVGASITLNGEQLFMILASDINTLSGETLEATAQQSVHQVSMLVAESRELRNPRQLLQAAALALLASAIFAALLYLLSRTRVVLMKNGRRYFTRYDQPSGAKNHWGKNIPAQSGTALAD</sequence>
<dbReference type="KEGG" id="cmav:ABHF33_06450"/>
<dbReference type="EMBL" id="CP157355">
    <property type="protein sequence ID" value="XBM01901.1"/>
    <property type="molecule type" value="Genomic_DNA"/>
</dbReference>
<gene>
    <name evidence="2" type="ORF">ABHF33_06450</name>
</gene>
<dbReference type="AlphaFoldDB" id="A0AAU7FE22"/>